<dbReference type="Proteomes" id="UP000026249">
    <property type="component" value="Unassembled WGS sequence"/>
</dbReference>
<name>A0A037ZHK6_9RHOB</name>
<accession>A0A037ZHK6</accession>
<protein>
    <recommendedName>
        <fullName evidence="2">Extensin-like C-terminal domain-containing protein</fullName>
    </recommendedName>
</protein>
<feature type="signal peptide" evidence="1">
    <location>
        <begin position="1"/>
        <end position="21"/>
    </location>
</feature>
<dbReference type="InterPro" id="IPR009683">
    <property type="entry name" value="Extensin-like_C"/>
</dbReference>
<gene>
    <name evidence="3" type="ORF">ACMU_15270</name>
</gene>
<evidence type="ECO:0000313" key="3">
    <source>
        <dbReference type="EMBL" id="KAJ55114.1"/>
    </source>
</evidence>
<sequence length="282" mass="29335">MTRFGLAIVAGLGLAIGAVQAAPLDRSPIPKPRPVIGVPVLKPVFGPGSHIVRPQRNPRRIITTVSTAAVATARAAANAPLAVSLFPKPRPALKPYKVSAPVQVAGGKVGPICGRRDIQGVRVADIRGSQAGCGVSDPVQVIEVSGVRLSTAATMDCNTAKALNEWVEDGLQPAVGRLGGGVSSLKVAASYVCRTRNHQPGAKLSEHGKGKAIDISAITLSNGKVLSVQEGWDQRADGKILKKAHAAACGPFGTVLGPDADRFHKDHFHFDTAKHGNGNYCR</sequence>
<feature type="chain" id="PRO_5001563989" description="Extensin-like C-terminal domain-containing protein" evidence="1">
    <location>
        <begin position="22"/>
        <end position="282"/>
    </location>
</feature>
<evidence type="ECO:0000313" key="4">
    <source>
        <dbReference type="Proteomes" id="UP000026249"/>
    </source>
</evidence>
<comment type="caution">
    <text evidence="3">The sequence shown here is derived from an EMBL/GenBank/DDBJ whole genome shotgun (WGS) entry which is preliminary data.</text>
</comment>
<proteinExistence type="predicted"/>
<keyword evidence="4" id="KW-1185">Reference proteome</keyword>
<dbReference type="AlphaFoldDB" id="A0A037ZHK6"/>
<dbReference type="EMBL" id="JFKE01000005">
    <property type="protein sequence ID" value="KAJ55114.1"/>
    <property type="molecule type" value="Genomic_DNA"/>
</dbReference>
<keyword evidence="1" id="KW-0732">Signal</keyword>
<dbReference type="Pfam" id="PF06904">
    <property type="entry name" value="Extensin-like_C"/>
    <property type="match status" value="1"/>
</dbReference>
<feature type="domain" description="Extensin-like C-terminal" evidence="2">
    <location>
        <begin position="124"/>
        <end position="282"/>
    </location>
</feature>
<evidence type="ECO:0000259" key="2">
    <source>
        <dbReference type="Pfam" id="PF06904"/>
    </source>
</evidence>
<dbReference type="RefSeq" id="WP_035260335.1">
    <property type="nucleotide sequence ID" value="NZ_JFKE01000005.1"/>
</dbReference>
<dbReference type="STRING" id="1454373.ACMU_15270"/>
<organism evidence="3 4">
    <name type="scientific">Actibacterium mucosum KCTC 23349</name>
    <dbReference type="NCBI Taxonomy" id="1454373"/>
    <lineage>
        <taxon>Bacteria</taxon>
        <taxon>Pseudomonadati</taxon>
        <taxon>Pseudomonadota</taxon>
        <taxon>Alphaproteobacteria</taxon>
        <taxon>Rhodobacterales</taxon>
        <taxon>Roseobacteraceae</taxon>
        <taxon>Actibacterium</taxon>
    </lineage>
</organism>
<reference evidence="3 4" key="1">
    <citation type="submission" date="2014-03" db="EMBL/GenBank/DDBJ databases">
        <title>Draft Genome Sequence of Actibacterium mucosum KCTC 23349, a Marine Alphaproteobacterium with Complex Ionic Requirements Isolated from Mediterranean Seawater at Malvarrosa Beach, Valencia, Spain.</title>
        <authorList>
            <person name="Arahal D.R."/>
            <person name="Shao Z."/>
            <person name="Lai Q."/>
            <person name="Pujalte M.J."/>
        </authorList>
    </citation>
    <scope>NUCLEOTIDE SEQUENCE [LARGE SCALE GENOMIC DNA]</scope>
    <source>
        <strain evidence="3 4">KCTC 23349</strain>
    </source>
</reference>
<evidence type="ECO:0000256" key="1">
    <source>
        <dbReference type="SAM" id="SignalP"/>
    </source>
</evidence>